<comment type="caution">
    <text evidence="1">The sequence shown here is derived from an EMBL/GenBank/DDBJ whole genome shotgun (WGS) entry which is preliminary data.</text>
</comment>
<accession>A0AA39N7F2</accession>
<gene>
    <name evidence="1" type="ORF">IW261DRAFT_1428926</name>
</gene>
<reference evidence="1" key="1">
    <citation type="submission" date="2023-06" db="EMBL/GenBank/DDBJ databases">
        <authorList>
            <consortium name="Lawrence Berkeley National Laboratory"/>
            <person name="Ahrendt S."/>
            <person name="Sahu N."/>
            <person name="Indic B."/>
            <person name="Wong-Bajracharya J."/>
            <person name="Merenyi Z."/>
            <person name="Ke H.-M."/>
            <person name="Monk M."/>
            <person name="Kocsube S."/>
            <person name="Drula E."/>
            <person name="Lipzen A."/>
            <person name="Balint B."/>
            <person name="Henrissat B."/>
            <person name="Andreopoulos B."/>
            <person name="Martin F.M."/>
            <person name="Harder C.B."/>
            <person name="Rigling D."/>
            <person name="Ford K.L."/>
            <person name="Foster G.D."/>
            <person name="Pangilinan J."/>
            <person name="Papanicolaou A."/>
            <person name="Barry K."/>
            <person name="LaButti K."/>
            <person name="Viragh M."/>
            <person name="Koriabine M."/>
            <person name="Yan M."/>
            <person name="Riley R."/>
            <person name="Champramary S."/>
            <person name="Plett K.L."/>
            <person name="Tsai I.J."/>
            <person name="Slot J."/>
            <person name="Sipos G."/>
            <person name="Plett J."/>
            <person name="Nagy L.G."/>
            <person name="Grigoriev I.V."/>
        </authorList>
    </citation>
    <scope>NUCLEOTIDE SEQUENCE</scope>
    <source>
        <strain evidence="1">ICMP 16352</strain>
    </source>
</reference>
<evidence type="ECO:0000313" key="1">
    <source>
        <dbReference type="EMBL" id="KAK0460355.1"/>
    </source>
</evidence>
<keyword evidence="2" id="KW-1185">Reference proteome</keyword>
<sequence length="200" mass="22782">MSIGSGCALDYHDIVDEFVSSIRDFRDEELLTQDDWHAIELVTGWLKAFCVATTDMSTTQHPMLSTMHTIFHGLQSHLRDILRELPDDIAPQIKTGLIEAHCKLSDYYYKYDESPLYTWAAFLDPRVSYEGMLDDYADDETLLKYLESAKMSLRLHFHLHYANKSGQKVQPAPSVTLAPRIGQLPSLGSPQKINFTSCHN</sequence>
<dbReference type="Proteomes" id="UP001175227">
    <property type="component" value="Unassembled WGS sequence"/>
</dbReference>
<organism evidence="1 2">
    <name type="scientific">Armillaria novae-zelandiae</name>
    <dbReference type="NCBI Taxonomy" id="153914"/>
    <lineage>
        <taxon>Eukaryota</taxon>
        <taxon>Fungi</taxon>
        <taxon>Dikarya</taxon>
        <taxon>Basidiomycota</taxon>
        <taxon>Agaricomycotina</taxon>
        <taxon>Agaricomycetes</taxon>
        <taxon>Agaricomycetidae</taxon>
        <taxon>Agaricales</taxon>
        <taxon>Marasmiineae</taxon>
        <taxon>Physalacriaceae</taxon>
        <taxon>Armillaria</taxon>
    </lineage>
</organism>
<dbReference type="AlphaFoldDB" id="A0AA39N7F2"/>
<protein>
    <submittedName>
        <fullName evidence="1">Uncharacterized protein</fullName>
    </submittedName>
</protein>
<evidence type="ECO:0000313" key="2">
    <source>
        <dbReference type="Proteomes" id="UP001175227"/>
    </source>
</evidence>
<proteinExistence type="predicted"/>
<dbReference type="InterPro" id="IPR012337">
    <property type="entry name" value="RNaseH-like_sf"/>
</dbReference>
<name>A0AA39N7F2_9AGAR</name>
<dbReference type="EMBL" id="JAUEPR010000173">
    <property type="protein sequence ID" value="KAK0460355.1"/>
    <property type="molecule type" value="Genomic_DNA"/>
</dbReference>
<dbReference type="SUPFAM" id="SSF53098">
    <property type="entry name" value="Ribonuclease H-like"/>
    <property type="match status" value="1"/>
</dbReference>